<evidence type="ECO:0000259" key="3">
    <source>
        <dbReference type="Pfam" id="PF12969"/>
    </source>
</evidence>
<comment type="caution">
    <text evidence="4">The sequence shown here is derived from an EMBL/GenBank/DDBJ whole genome shotgun (WGS) entry which is preliminary data.</text>
</comment>
<dbReference type="Pfam" id="PF01841">
    <property type="entry name" value="Transglut_core"/>
    <property type="match status" value="1"/>
</dbReference>
<dbReference type="AlphaFoldDB" id="A0A916XDR9"/>
<evidence type="ECO:0000313" key="5">
    <source>
        <dbReference type="Proteomes" id="UP000651668"/>
    </source>
</evidence>
<dbReference type="Gene3D" id="3.10.620.30">
    <property type="match status" value="1"/>
</dbReference>
<organism evidence="4 5">
    <name type="scientific">Pedobacter quisquiliarum</name>
    <dbReference type="NCBI Taxonomy" id="1834438"/>
    <lineage>
        <taxon>Bacteria</taxon>
        <taxon>Pseudomonadati</taxon>
        <taxon>Bacteroidota</taxon>
        <taxon>Sphingobacteriia</taxon>
        <taxon>Sphingobacteriales</taxon>
        <taxon>Sphingobacteriaceae</taxon>
        <taxon>Pedobacter</taxon>
    </lineage>
</organism>
<reference evidence="4" key="1">
    <citation type="journal article" date="2014" name="Int. J. Syst. Evol. Microbiol.">
        <title>Complete genome sequence of Corynebacterium casei LMG S-19264T (=DSM 44701T), isolated from a smear-ripened cheese.</title>
        <authorList>
            <consortium name="US DOE Joint Genome Institute (JGI-PGF)"/>
            <person name="Walter F."/>
            <person name="Albersmeier A."/>
            <person name="Kalinowski J."/>
            <person name="Ruckert C."/>
        </authorList>
    </citation>
    <scope>NUCLEOTIDE SEQUENCE</scope>
    <source>
        <strain evidence="4">CGMCC 1.15343</strain>
    </source>
</reference>
<feature type="domain" description="DUF3857" evidence="3">
    <location>
        <begin position="69"/>
        <end position="198"/>
    </location>
</feature>
<sequence length="658" mass="74663">MIKRFSIVALLLLTFGATHAQDFPYGKHNPSDFLSNKAKVDSTADAEVIREFGTGQIQKDDQTGRLYIDYHYHVKIKIINAEGFKSGDIEIPLRIYNNAADEMYDFKATSYYHDNGSIQQNDVDPKRVFTENKNRYLKLVKFTMPNLKPGSVIEYSYRLKRQSIFNFTSWEFQGDIPKQHSEFIALIPANYNFNVSLRGSRGLTSQNGVVQRECLRIGANGMDCSKMTYIMKDVAAFKEEAYMTTASNFKSVINFELSDVHHADGGRSNITRSWKDVDYELTSDRSFGGQMKQKDLFAAKMPEILKDATDSLSKAKAVFAYIKDRIKWNNYLGKYSEKDVKKALEARSGNIGDINLALISALNAAGFNPDAVILSTRQNGVVGDLYPVITEFDYVIAKLNIGGTDYLLDASEPLLPFGLLPMRCLNGKGRVVNFKKASYWFDIKASQKDAVKYNLVAKLDTDGKIKGTLYTFSSGYNAYHKRERIAEAGSIDAYVQQFDEQNPSFEITKHEVINVDSLDKILEERYEITIDQFEGTDYSKLFYNPNFLNRIASNPFKLNERSYPVDMGAATETRVSMILTLPEKFEFAEAPKDIAIGLSQNGGRYQTVTKLDDTMLSFSGLLQLNKPVYTPEEYLSLKEFYSKIIQQQKIDLILQKTK</sequence>
<reference evidence="4" key="2">
    <citation type="submission" date="2020-09" db="EMBL/GenBank/DDBJ databases">
        <authorList>
            <person name="Sun Q."/>
            <person name="Zhou Y."/>
        </authorList>
    </citation>
    <scope>NUCLEOTIDE SEQUENCE</scope>
    <source>
        <strain evidence="4">CGMCC 1.15343</strain>
    </source>
</reference>
<feature type="signal peptide" evidence="1">
    <location>
        <begin position="1"/>
        <end position="20"/>
    </location>
</feature>
<dbReference type="Gene3D" id="2.60.40.3140">
    <property type="match status" value="1"/>
</dbReference>
<evidence type="ECO:0000256" key="1">
    <source>
        <dbReference type="SAM" id="SignalP"/>
    </source>
</evidence>
<dbReference type="RefSeq" id="WP_188626717.1">
    <property type="nucleotide sequence ID" value="NZ_BMIL01000006.1"/>
</dbReference>
<evidence type="ECO:0000313" key="4">
    <source>
        <dbReference type="EMBL" id="GGC66059.1"/>
    </source>
</evidence>
<name>A0A916XDR9_9SPHI</name>
<dbReference type="InterPro" id="IPR002931">
    <property type="entry name" value="Transglutaminase-like"/>
</dbReference>
<protein>
    <recommendedName>
        <fullName evidence="6">DUF3857 domain-containing protein</fullName>
    </recommendedName>
</protein>
<dbReference type="Pfam" id="PF12969">
    <property type="entry name" value="DUF3857"/>
    <property type="match status" value="1"/>
</dbReference>
<dbReference type="Proteomes" id="UP000651668">
    <property type="component" value="Unassembled WGS sequence"/>
</dbReference>
<gene>
    <name evidence="4" type="ORF">GCM10011387_19580</name>
</gene>
<feature type="domain" description="Transglutaminase-like" evidence="2">
    <location>
        <begin position="303"/>
        <end position="367"/>
    </location>
</feature>
<dbReference type="EMBL" id="BMIL01000006">
    <property type="protein sequence ID" value="GGC66059.1"/>
    <property type="molecule type" value="Genomic_DNA"/>
</dbReference>
<dbReference type="InterPro" id="IPR024618">
    <property type="entry name" value="DUF3857"/>
</dbReference>
<accession>A0A916XDR9</accession>
<evidence type="ECO:0000259" key="2">
    <source>
        <dbReference type="Pfam" id="PF01841"/>
    </source>
</evidence>
<proteinExistence type="predicted"/>
<feature type="chain" id="PRO_5036746000" description="DUF3857 domain-containing protein" evidence="1">
    <location>
        <begin position="21"/>
        <end position="658"/>
    </location>
</feature>
<evidence type="ECO:0008006" key="6">
    <source>
        <dbReference type="Google" id="ProtNLM"/>
    </source>
</evidence>
<keyword evidence="1" id="KW-0732">Signal</keyword>
<keyword evidence="5" id="KW-1185">Reference proteome</keyword>
<dbReference type="Gene3D" id="2.60.120.1130">
    <property type="match status" value="1"/>
</dbReference>